<dbReference type="GeneID" id="71997579"/>
<proteinExistence type="predicted"/>
<gene>
    <name evidence="3" type="ORF">C8Q71DRAFT_188168</name>
</gene>
<feature type="compositionally biased region" description="Polar residues" evidence="1">
    <location>
        <begin position="35"/>
        <end position="55"/>
    </location>
</feature>
<sequence length="250" mass="27590">MDMRNRLRPCAGHQGAVFPHPGTLVAAGLPVGLSSPSRPYTTGPQPPATKTTPSKPNGRFAPYKQALNAIAERTRTPLPSLVLSFAVLHELTAIVPLAAFFLAARTLNVGERVIKAFPDHFAGEATSRPPYEVPLEEIPDFWIRLRRRWWYEGEQMAERVGRRYGLFGFPKNGADDASPGAVAADVAETQESPFKRAAPDILNFSFAYFLTKSLIPVRIGASLYLSPVFSRRVIEPTRTAVMRVFRRGST</sequence>
<dbReference type="EMBL" id="JADCUA010000018">
    <property type="protein sequence ID" value="KAH9833518.1"/>
    <property type="molecule type" value="Genomic_DNA"/>
</dbReference>
<organism evidence="3 4">
    <name type="scientific">Rhodofomes roseus</name>
    <dbReference type="NCBI Taxonomy" id="34475"/>
    <lineage>
        <taxon>Eukaryota</taxon>
        <taxon>Fungi</taxon>
        <taxon>Dikarya</taxon>
        <taxon>Basidiomycota</taxon>
        <taxon>Agaricomycotina</taxon>
        <taxon>Agaricomycetes</taxon>
        <taxon>Polyporales</taxon>
        <taxon>Rhodofomes</taxon>
    </lineage>
</organism>
<evidence type="ECO:0000313" key="3">
    <source>
        <dbReference type="EMBL" id="KAH9833518.1"/>
    </source>
</evidence>
<evidence type="ECO:0000256" key="1">
    <source>
        <dbReference type="SAM" id="MobiDB-lite"/>
    </source>
</evidence>
<keyword evidence="2" id="KW-1133">Transmembrane helix</keyword>
<feature type="region of interest" description="Disordered" evidence="1">
    <location>
        <begin position="35"/>
        <end position="59"/>
    </location>
</feature>
<dbReference type="PANTHER" id="PTHR28002:SF1">
    <property type="entry name" value="MIOREX COMPLEX COMPONENT 11"/>
    <property type="match status" value="1"/>
</dbReference>
<dbReference type="RefSeq" id="XP_047776258.1">
    <property type="nucleotide sequence ID" value="XM_047916847.1"/>
</dbReference>
<keyword evidence="4" id="KW-1185">Reference proteome</keyword>
<dbReference type="InterPro" id="IPR018811">
    <property type="entry name" value="MRX11"/>
</dbReference>
<name>A0ABQ8K8J6_9APHY</name>
<evidence type="ECO:0000256" key="2">
    <source>
        <dbReference type="SAM" id="Phobius"/>
    </source>
</evidence>
<feature type="transmembrane region" description="Helical" evidence="2">
    <location>
        <begin position="81"/>
        <end position="104"/>
    </location>
</feature>
<accession>A0ABQ8K8J6</accession>
<dbReference type="Proteomes" id="UP000814176">
    <property type="component" value="Unassembled WGS sequence"/>
</dbReference>
<dbReference type="PANTHER" id="PTHR28002">
    <property type="entry name" value="MIOREX COMPLEX COMPONENT 11"/>
    <property type="match status" value="1"/>
</dbReference>
<evidence type="ECO:0000313" key="4">
    <source>
        <dbReference type="Proteomes" id="UP000814176"/>
    </source>
</evidence>
<keyword evidence="2" id="KW-0472">Membrane</keyword>
<reference evidence="3 4" key="1">
    <citation type="journal article" date="2021" name="Environ. Microbiol.">
        <title>Gene family expansions and transcriptome signatures uncover fungal adaptations to wood decay.</title>
        <authorList>
            <person name="Hage H."/>
            <person name="Miyauchi S."/>
            <person name="Viragh M."/>
            <person name="Drula E."/>
            <person name="Min B."/>
            <person name="Chaduli D."/>
            <person name="Navarro D."/>
            <person name="Favel A."/>
            <person name="Norest M."/>
            <person name="Lesage-Meessen L."/>
            <person name="Balint B."/>
            <person name="Merenyi Z."/>
            <person name="de Eugenio L."/>
            <person name="Morin E."/>
            <person name="Martinez A.T."/>
            <person name="Baldrian P."/>
            <person name="Stursova M."/>
            <person name="Martinez M.J."/>
            <person name="Novotny C."/>
            <person name="Magnuson J.K."/>
            <person name="Spatafora J.W."/>
            <person name="Maurice S."/>
            <person name="Pangilinan J."/>
            <person name="Andreopoulos W."/>
            <person name="LaButti K."/>
            <person name="Hundley H."/>
            <person name="Na H."/>
            <person name="Kuo A."/>
            <person name="Barry K."/>
            <person name="Lipzen A."/>
            <person name="Henrissat B."/>
            <person name="Riley R."/>
            <person name="Ahrendt S."/>
            <person name="Nagy L.G."/>
            <person name="Grigoriev I.V."/>
            <person name="Martin F."/>
            <person name="Rosso M.N."/>
        </authorList>
    </citation>
    <scope>NUCLEOTIDE SEQUENCE [LARGE SCALE GENOMIC DNA]</scope>
    <source>
        <strain evidence="3 4">CIRM-BRFM 1785</strain>
    </source>
</reference>
<comment type="caution">
    <text evidence="3">The sequence shown here is derived from an EMBL/GenBank/DDBJ whole genome shotgun (WGS) entry which is preliminary data.</text>
</comment>
<protein>
    <submittedName>
        <fullName evidence="3">Uncharacterized protein</fullName>
    </submittedName>
</protein>
<dbReference type="Pfam" id="PF10306">
    <property type="entry name" value="FLILHELTA"/>
    <property type="match status" value="1"/>
</dbReference>
<keyword evidence="2" id="KW-0812">Transmembrane</keyword>